<comment type="caution">
    <text evidence="1">The sequence shown here is derived from an EMBL/GenBank/DDBJ whole genome shotgun (WGS) entry which is preliminary data.</text>
</comment>
<organism evidence="1 2">
    <name type="scientific">Malus domestica</name>
    <name type="common">Apple</name>
    <name type="synonym">Pyrus malus</name>
    <dbReference type="NCBI Taxonomy" id="3750"/>
    <lineage>
        <taxon>Eukaryota</taxon>
        <taxon>Viridiplantae</taxon>
        <taxon>Streptophyta</taxon>
        <taxon>Embryophyta</taxon>
        <taxon>Tracheophyta</taxon>
        <taxon>Spermatophyta</taxon>
        <taxon>Magnoliopsida</taxon>
        <taxon>eudicotyledons</taxon>
        <taxon>Gunneridae</taxon>
        <taxon>Pentapetalae</taxon>
        <taxon>rosids</taxon>
        <taxon>fabids</taxon>
        <taxon>Rosales</taxon>
        <taxon>Rosaceae</taxon>
        <taxon>Amygdaloideae</taxon>
        <taxon>Maleae</taxon>
        <taxon>Malus</taxon>
    </lineage>
</organism>
<name>A0A498JDV4_MALDO</name>
<dbReference type="AlphaFoldDB" id="A0A498JDV4"/>
<accession>A0A498JDV4</accession>
<evidence type="ECO:0000313" key="2">
    <source>
        <dbReference type="Proteomes" id="UP000290289"/>
    </source>
</evidence>
<protein>
    <submittedName>
        <fullName evidence="1">Uncharacterized protein</fullName>
    </submittedName>
</protein>
<gene>
    <name evidence="1" type="ORF">DVH24_013583</name>
</gene>
<keyword evidence="2" id="KW-1185">Reference proteome</keyword>
<evidence type="ECO:0000313" key="1">
    <source>
        <dbReference type="EMBL" id="RXH93007.1"/>
    </source>
</evidence>
<proteinExistence type="predicted"/>
<dbReference type="Proteomes" id="UP000290289">
    <property type="component" value="Chromosome 7"/>
</dbReference>
<sequence>MMPRARLQEGVAGSRNTALRPERLILSFPPLAAEDVGNILKFCETLREVSRASKHQLLMVPRFGEPDLCVQGR</sequence>
<dbReference type="EMBL" id="RDQH01000333">
    <property type="protein sequence ID" value="RXH93007.1"/>
    <property type="molecule type" value="Genomic_DNA"/>
</dbReference>
<reference evidence="1 2" key="1">
    <citation type="submission" date="2018-10" db="EMBL/GenBank/DDBJ databases">
        <title>A high-quality apple genome assembly.</title>
        <authorList>
            <person name="Hu J."/>
        </authorList>
    </citation>
    <scope>NUCLEOTIDE SEQUENCE [LARGE SCALE GENOMIC DNA]</scope>
    <source>
        <strain evidence="2">cv. HFTH1</strain>
        <tissue evidence="1">Young leaf</tissue>
    </source>
</reference>